<dbReference type="GO" id="GO:0004497">
    <property type="term" value="F:monooxygenase activity"/>
    <property type="evidence" value="ECO:0007669"/>
    <property type="project" value="UniProtKB-KW"/>
</dbReference>
<evidence type="ECO:0000256" key="3">
    <source>
        <dbReference type="ARBA" id="ARBA00004586"/>
    </source>
</evidence>
<sequence length="124" mass="14434">MIAVLLFIIFIILLYFLTVKPYSYWSRRNVPTGKVMPIFGDYLPMILGEESFPDMMVRVYNKFEDARYIGGYQFVSPFFLVKSPELIKRVCIKDFDCFANHIPFFPEDLNSLLGNSLVTLKDIA</sequence>
<keyword evidence="9" id="KW-0560">Oxidoreductase</keyword>
<keyword evidence="10" id="KW-0408">Iron</keyword>
<keyword evidence="8" id="KW-0492">Microsome</keyword>
<dbReference type="GO" id="GO:0046872">
    <property type="term" value="F:metal ion binding"/>
    <property type="evidence" value="ECO:0007669"/>
    <property type="project" value="UniProtKB-KW"/>
</dbReference>
<dbReference type="SUPFAM" id="SSF48264">
    <property type="entry name" value="Cytochrome P450"/>
    <property type="match status" value="1"/>
</dbReference>
<comment type="caution">
    <text evidence="13">The sequence shown here is derived from an EMBL/GenBank/DDBJ whole genome shotgun (WGS) entry which is preliminary data.</text>
</comment>
<keyword evidence="11" id="KW-0503">Monooxygenase</keyword>
<dbReference type="GO" id="GO:0005789">
    <property type="term" value="C:endoplasmic reticulum membrane"/>
    <property type="evidence" value="ECO:0007669"/>
    <property type="project" value="UniProtKB-SubCell"/>
</dbReference>
<reference evidence="13 14" key="1">
    <citation type="journal article" date="2021" name="BMC Biol.">
        <title>Horizontally acquired antibacterial genes associated with adaptive radiation of ladybird beetles.</title>
        <authorList>
            <person name="Li H.S."/>
            <person name="Tang X.F."/>
            <person name="Huang Y.H."/>
            <person name="Xu Z.Y."/>
            <person name="Chen M.L."/>
            <person name="Du X.Y."/>
            <person name="Qiu B.Y."/>
            <person name="Chen P.T."/>
            <person name="Zhang W."/>
            <person name="Slipinski A."/>
            <person name="Escalona H.E."/>
            <person name="Waterhouse R.M."/>
            <person name="Zwick A."/>
            <person name="Pang H."/>
        </authorList>
    </citation>
    <scope>NUCLEOTIDE SEQUENCE [LARGE SCALE GENOMIC DNA]</scope>
    <source>
        <strain evidence="13">SYSU2018</strain>
    </source>
</reference>
<evidence type="ECO:0008006" key="15">
    <source>
        <dbReference type="Google" id="ProtNLM"/>
    </source>
</evidence>
<dbReference type="Gene3D" id="1.10.630.10">
    <property type="entry name" value="Cytochrome P450"/>
    <property type="match status" value="1"/>
</dbReference>
<keyword evidence="12" id="KW-0472">Membrane</keyword>
<evidence type="ECO:0000256" key="8">
    <source>
        <dbReference type="ARBA" id="ARBA00022848"/>
    </source>
</evidence>
<evidence type="ECO:0000256" key="2">
    <source>
        <dbReference type="ARBA" id="ARBA00004524"/>
    </source>
</evidence>
<dbReference type="AlphaFoldDB" id="A0ABD2N573"/>
<evidence type="ECO:0000256" key="4">
    <source>
        <dbReference type="ARBA" id="ARBA00010617"/>
    </source>
</evidence>
<keyword evidence="7" id="KW-0256">Endoplasmic reticulum</keyword>
<keyword evidence="14" id="KW-1185">Reference proteome</keyword>
<evidence type="ECO:0000313" key="14">
    <source>
        <dbReference type="Proteomes" id="UP001516400"/>
    </source>
</evidence>
<evidence type="ECO:0000256" key="9">
    <source>
        <dbReference type="ARBA" id="ARBA00023002"/>
    </source>
</evidence>
<evidence type="ECO:0000256" key="11">
    <source>
        <dbReference type="ARBA" id="ARBA00023033"/>
    </source>
</evidence>
<accession>A0ABD2N573</accession>
<comment type="similarity">
    <text evidence="4">Belongs to the cytochrome P450 family.</text>
</comment>
<evidence type="ECO:0000256" key="7">
    <source>
        <dbReference type="ARBA" id="ARBA00022824"/>
    </source>
</evidence>
<evidence type="ECO:0000256" key="5">
    <source>
        <dbReference type="ARBA" id="ARBA00022617"/>
    </source>
</evidence>
<evidence type="ECO:0000256" key="6">
    <source>
        <dbReference type="ARBA" id="ARBA00022723"/>
    </source>
</evidence>
<name>A0ABD2N573_9CUCU</name>
<comment type="subcellular location">
    <subcellularLocation>
        <location evidence="3">Endoplasmic reticulum membrane</location>
    </subcellularLocation>
    <subcellularLocation>
        <location evidence="2">Microsome membrane</location>
    </subcellularLocation>
</comment>
<evidence type="ECO:0000256" key="10">
    <source>
        <dbReference type="ARBA" id="ARBA00023004"/>
    </source>
</evidence>
<dbReference type="InterPro" id="IPR036396">
    <property type="entry name" value="Cyt_P450_sf"/>
</dbReference>
<dbReference type="Proteomes" id="UP001516400">
    <property type="component" value="Unassembled WGS sequence"/>
</dbReference>
<evidence type="ECO:0000256" key="12">
    <source>
        <dbReference type="ARBA" id="ARBA00023136"/>
    </source>
</evidence>
<dbReference type="PANTHER" id="PTHR24292:SF54">
    <property type="entry name" value="CYP9F3-RELATED"/>
    <property type="match status" value="1"/>
</dbReference>
<dbReference type="PANTHER" id="PTHR24292">
    <property type="entry name" value="CYTOCHROME P450"/>
    <property type="match status" value="1"/>
</dbReference>
<keyword evidence="5" id="KW-0349">Heme</keyword>
<proteinExistence type="inferred from homology"/>
<protein>
    <recommendedName>
        <fullName evidence="15">Cytochrome P450</fullName>
    </recommendedName>
</protein>
<dbReference type="InterPro" id="IPR050476">
    <property type="entry name" value="Insect_CytP450_Detox"/>
</dbReference>
<dbReference type="EMBL" id="JABFTP020000062">
    <property type="protein sequence ID" value="KAL3273883.1"/>
    <property type="molecule type" value="Genomic_DNA"/>
</dbReference>
<comment type="cofactor">
    <cofactor evidence="1">
        <name>heme</name>
        <dbReference type="ChEBI" id="CHEBI:30413"/>
    </cofactor>
</comment>
<gene>
    <name evidence="13" type="ORF">HHI36_015309</name>
</gene>
<evidence type="ECO:0000313" key="13">
    <source>
        <dbReference type="EMBL" id="KAL3273883.1"/>
    </source>
</evidence>
<evidence type="ECO:0000256" key="1">
    <source>
        <dbReference type="ARBA" id="ARBA00001971"/>
    </source>
</evidence>
<keyword evidence="6" id="KW-0479">Metal-binding</keyword>
<organism evidence="13 14">
    <name type="scientific">Cryptolaemus montrouzieri</name>
    <dbReference type="NCBI Taxonomy" id="559131"/>
    <lineage>
        <taxon>Eukaryota</taxon>
        <taxon>Metazoa</taxon>
        <taxon>Ecdysozoa</taxon>
        <taxon>Arthropoda</taxon>
        <taxon>Hexapoda</taxon>
        <taxon>Insecta</taxon>
        <taxon>Pterygota</taxon>
        <taxon>Neoptera</taxon>
        <taxon>Endopterygota</taxon>
        <taxon>Coleoptera</taxon>
        <taxon>Polyphaga</taxon>
        <taxon>Cucujiformia</taxon>
        <taxon>Coccinelloidea</taxon>
        <taxon>Coccinellidae</taxon>
        <taxon>Scymninae</taxon>
        <taxon>Scymnini</taxon>
        <taxon>Cryptolaemus</taxon>
    </lineage>
</organism>